<protein>
    <submittedName>
        <fullName evidence="1">Uncharacterized protein</fullName>
    </submittedName>
</protein>
<evidence type="ECO:0000313" key="1">
    <source>
        <dbReference type="EMBL" id="KAK1863240.1"/>
    </source>
</evidence>
<dbReference type="EMBL" id="CM020619">
    <property type="protein sequence ID" value="KAK1863240.1"/>
    <property type="molecule type" value="Genomic_DNA"/>
</dbReference>
<dbReference type="Proteomes" id="UP000798662">
    <property type="component" value="Chromosome 2"/>
</dbReference>
<name>A0ACC3BZQ6_PYRYE</name>
<gene>
    <name evidence="1" type="ORF">I4F81_005799</name>
</gene>
<proteinExistence type="predicted"/>
<organism evidence="1 2">
    <name type="scientific">Pyropia yezoensis</name>
    <name type="common">Susabi-nori</name>
    <name type="synonym">Porphyra yezoensis</name>
    <dbReference type="NCBI Taxonomy" id="2788"/>
    <lineage>
        <taxon>Eukaryota</taxon>
        <taxon>Rhodophyta</taxon>
        <taxon>Bangiophyceae</taxon>
        <taxon>Bangiales</taxon>
        <taxon>Bangiaceae</taxon>
        <taxon>Pyropia</taxon>
    </lineage>
</organism>
<reference evidence="1" key="1">
    <citation type="submission" date="2019-11" db="EMBL/GenBank/DDBJ databases">
        <title>Nori genome reveals adaptations in red seaweeds to the harsh intertidal environment.</title>
        <authorList>
            <person name="Wang D."/>
            <person name="Mao Y."/>
        </authorList>
    </citation>
    <scope>NUCLEOTIDE SEQUENCE</scope>
    <source>
        <tissue evidence="1">Gametophyte</tissue>
    </source>
</reference>
<evidence type="ECO:0000313" key="2">
    <source>
        <dbReference type="Proteomes" id="UP000798662"/>
    </source>
</evidence>
<accession>A0ACC3BZQ6</accession>
<keyword evidence="2" id="KW-1185">Reference proteome</keyword>
<sequence>MGGGRAILDEMMLAMDSGGGGRGGPGALLQALLDNVEGGAGGIGDHGPGGPLESMDLGLGLSLPADGGSLGRDADRRAAEALAADAVAASTGRLVGAVAGGSASAERGTAALPSAAAAAGGAATRADTAAHDRGPLATPAGTDGGSPVSRTADEAAAERREGGEPQTAAAGDETVSSTSASVDGLYEVAKEGESFSCSLLDSSAYGPDELSIADATCRSGTLVALLPGGGATVAPGATPPIKSRPLAGPLAAARIADVRPRVNGRFATKSELAKAKLGAPLGAPDDPTTNGPLPPPPPPTGVVVAKVE</sequence>
<comment type="caution">
    <text evidence="1">The sequence shown here is derived from an EMBL/GenBank/DDBJ whole genome shotgun (WGS) entry which is preliminary data.</text>
</comment>